<evidence type="ECO:0000313" key="4">
    <source>
        <dbReference type="Proteomes" id="UP000295678"/>
    </source>
</evidence>
<feature type="signal peptide" evidence="2">
    <location>
        <begin position="1"/>
        <end position="27"/>
    </location>
</feature>
<evidence type="ECO:0008006" key="5">
    <source>
        <dbReference type="Google" id="ProtNLM"/>
    </source>
</evidence>
<dbReference type="SUPFAM" id="SSF52266">
    <property type="entry name" value="SGNH hydrolase"/>
    <property type="match status" value="1"/>
</dbReference>
<dbReference type="OrthoDB" id="9805649at2"/>
<dbReference type="Pfam" id="PF04311">
    <property type="entry name" value="DUF459"/>
    <property type="match status" value="1"/>
</dbReference>
<dbReference type="GO" id="GO:0016788">
    <property type="term" value="F:hydrolase activity, acting on ester bonds"/>
    <property type="evidence" value="ECO:0007669"/>
    <property type="project" value="UniProtKB-ARBA"/>
</dbReference>
<keyword evidence="4" id="KW-1185">Reference proteome</keyword>
<reference evidence="3 4" key="1">
    <citation type="submission" date="2019-03" db="EMBL/GenBank/DDBJ databases">
        <title>Genomic Encyclopedia of Type Strains, Phase IV (KMG-IV): sequencing the most valuable type-strain genomes for metagenomic binning, comparative biology and taxonomic classification.</title>
        <authorList>
            <person name="Goeker M."/>
        </authorList>
    </citation>
    <scope>NUCLEOTIDE SEQUENCE [LARGE SCALE GENOMIC DNA]</scope>
    <source>
        <strain evidence="3 4">DSM 19345</strain>
    </source>
</reference>
<name>A0A4V6NZS5_9HYPH</name>
<dbReference type="Proteomes" id="UP000295678">
    <property type="component" value="Unassembled WGS sequence"/>
</dbReference>
<feature type="chain" id="PRO_5020302516" description="SGNH hydrolase-type esterase domain-containing protein" evidence="2">
    <location>
        <begin position="28"/>
        <end position="437"/>
    </location>
</feature>
<dbReference type="InterPro" id="IPR036514">
    <property type="entry name" value="SGNH_hydro_sf"/>
</dbReference>
<keyword evidence="2" id="KW-0732">Signal</keyword>
<proteinExistence type="predicted"/>
<dbReference type="AlphaFoldDB" id="A0A4V6NZS5"/>
<organism evidence="3 4">
    <name type="scientific">Tepidamorphus gemmatus</name>
    <dbReference type="NCBI Taxonomy" id="747076"/>
    <lineage>
        <taxon>Bacteria</taxon>
        <taxon>Pseudomonadati</taxon>
        <taxon>Pseudomonadota</taxon>
        <taxon>Alphaproteobacteria</taxon>
        <taxon>Hyphomicrobiales</taxon>
        <taxon>Tepidamorphaceae</taxon>
        <taxon>Tepidamorphus</taxon>
    </lineage>
</organism>
<dbReference type="EMBL" id="SMAK01000001">
    <property type="protein sequence ID" value="TCT13269.1"/>
    <property type="molecule type" value="Genomic_DNA"/>
</dbReference>
<evidence type="ECO:0000256" key="2">
    <source>
        <dbReference type="SAM" id="SignalP"/>
    </source>
</evidence>
<dbReference type="Gene3D" id="3.40.50.1110">
    <property type="entry name" value="SGNH hydrolase"/>
    <property type="match status" value="1"/>
</dbReference>
<feature type="region of interest" description="Disordered" evidence="1">
    <location>
        <begin position="55"/>
        <end position="81"/>
    </location>
</feature>
<gene>
    <name evidence="3" type="ORF">EDC22_101130</name>
</gene>
<dbReference type="InterPro" id="IPR007407">
    <property type="entry name" value="DUF459"/>
</dbReference>
<evidence type="ECO:0000256" key="1">
    <source>
        <dbReference type="SAM" id="MobiDB-lite"/>
    </source>
</evidence>
<feature type="compositionally biased region" description="Polar residues" evidence="1">
    <location>
        <begin position="55"/>
        <end position="67"/>
    </location>
</feature>
<protein>
    <recommendedName>
        <fullName evidence="5">SGNH hydrolase-type esterase domain-containing protein</fullName>
    </recommendedName>
</protein>
<evidence type="ECO:0000313" key="3">
    <source>
        <dbReference type="EMBL" id="TCT13269.1"/>
    </source>
</evidence>
<comment type="caution">
    <text evidence="3">The sequence shown here is derived from an EMBL/GenBank/DDBJ whole genome shotgun (WGS) entry which is preliminary data.</text>
</comment>
<dbReference type="RefSeq" id="WP_132804669.1">
    <property type="nucleotide sequence ID" value="NZ_SMAK01000001.1"/>
</dbReference>
<dbReference type="CDD" id="cd01829">
    <property type="entry name" value="SGNH_hydrolase_peri2"/>
    <property type="match status" value="1"/>
</dbReference>
<accession>A0A4V6NZS5</accession>
<sequence>MRLALAALVIATALAALAPVASGTAHAEGVPMAQNRDPIGSFFRSLFGGLTRQAPSRQLPQQQSNQPPAGEHPGSAASQPRAPKIVSVQKDPDAKRVVVFGDFFASGLQSGLDDAFIESSAVRIEGQSNPSSGLVRRDHFDWPAAIRAWLNDPEKSIDVAVVLIGGNDRQALRDSSGEHAPRSERWRELYVERVDEVMKLFVDRKIPLYWVSLPPVASAQLSQDYGYFNDIYRERAYRYGVEFIDIWNSFVDENGRYTAVGPDVNGEQRQLRAEDGLHLTGPGNRKLAHFVARAIRRDFGRDGGLFLALPQGQAGPQPFLPGDELLRTGIGDVVPLNGLQGTGVSLAGGSEPSPKPPEESAYYRVLVVGDIPQARPGGAGDFTWREGRRQPALVAPQAAPSNDFELTPYDYFPGRAAPPVAVERASDAGGVLSTGGG</sequence>